<dbReference type="Pfam" id="PF13679">
    <property type="entry name" value="Methyltransf_32"/>
    <property type="match status" value="1"/>
</dbReference>
<organism evidence="3 4">
    <name type="scientific">Huso huso</name>
    <name type="common">Beluga</name>
    <name type="synonym">Acipenser huso</name>
    <dbReference type="NCBI Taxonomy" id="61971"/>
    <lineage>
        <taxon>Eukaryota</taxon>
        <taxon>Metazoa</taxon>
        <taxon>Chordata</taxon>
        <taxon>Craniata</taxon>
        <taxon>Vertebrata</taxon>
        <taxon>Euteleostomi</taxon>
        <taxon>Actinopterygii</taxon>
        <taxon>Chondrostei</taxon>
        <taxon>Acipenseriformes</taxon>
        <taxon>Acipenseridae</taxon>
        <taxon>Huso</taxon>
    </lineage>
</organism>
<dbReference type="PANTHER" id="PTHR12496:SF2">
    <property type="entry name" value="METHYLTRANSFERASE-LIKE PROTEIN 25B"/>
    <property type="match status" value="1"/>
</dbReference>
<dbReference type="InterPro" id="IPR025714">
    <property type="entry name" value="Methyltranfer_dom"/>
</dbReference>
<dbReference type="InterPro" id="IPR029063">
    <property type="entry name" value="SAM-dependent_MTases_sf"/>
</dbReference>
<dbReference type="SUPFAM" id="SSF53335">
    <property type="entry name" value="S-adenosyl-L-methionine-dependent methyltransferases"/>
    <property type="match status" value="1"/>
</dbReference>
<reference evidence="3 4" key="1">
    <citation type="submission" date="2021-05" db="EMBL/GenBank/DDBJ databases">
        <authorList>
            <person name="Zahm M."/>
            <person name="Klopp C."/>
            <person name="Cabau C."/>
            <person name="Kuhl H."/>
            <person name="Suciu R."/>
            <person name="Ciorpac M."/>
            <person name="Holostenco D."/>
            <person name="Gessner J."/>
            <person name="Wuertz S."/>
            <person name="Hohne C."/>
            <person name="Stock M."/>
            <person name="Gislard M."/>
            <person name="Lluch J."/>
            <person name="Milhes M."/>
            <person name="Lampietro C."/>
            <person name="Lopez Roques C."/>
            <person name="Donnadieu C."/>
            <person name="Du K."/>
            <person name="Schartl M."/>
            <person name="Guiguen Y."/>
        </authorList>
    </citation>
    <scope>NUCLEOTIDE SEQUENCE [LARGE SCALE GENOMIC DNA]</scope>
    <source>
        <strain evidence="3">Hh-F2</strain>
        <tissue evidence="3">Blood</tissue>
    </source>
</reference>
<feature type="region of interest" description="Disordered" evidence="1">
    <location>
        <begin position="541"/>
        <end position="567"/>
    </location>
</feature>
<dbReference type="Proteomes" id="UP001369086">
    <property type="component" value="Unassembled WGS sequence"/>
</dbReference>
<evidence type="ECO:0000313" key="3">
    <source>
        <dbReference type="EMBL" id="KAK6467097.1"/>
    </source>
</evidence>
<dbReference type="EMBL" id="JAHFZB010000051">
    <property type="protein sequence ID" value="KAK6467097.1"/>
    <property type="molecule type" value="Genomic_DNA"/>
</dbReference>
<evidence type="ECO:0000259" key="2">
    <source>
        <dbReference type="Pfam" id="PF13679"/>
    </source>
</evidence>
<evidence type="ECO:0000313" key="4">
    <source>
        <dbReference type="Proteomes" id="UP001369086"/>
    </source>
</evidence>
<evidence type="ECO:0000256" key="1">
    <source>
        <dbReference type="SAM" id="MobiDB-lite"/>
    </source>
</evidence>
<sequence length="613" mass="66353">MANPGIVFGSLRLSVEQQKHMAAKLCCFLSTYRHIIDSHIIEFFSDSLWETLPPGWQEALCELSGPQLADLLLDSAPGGGRSYPSVWPLSLLAFKATARALAFPRMPRGGAAQETGSGKPAEFWENSCRSSTLKHVFRKHVKPKKQHEVRKLGALVKRMCDLTSCQNVVDVGSGQGHLTRFLSLGLGLSVTGVEANPALVSMATKFDRELRSVALKERAREGAKTGVAPDGPCDPLPRHVAGWVNPGASWEEFVTLLQQPMGISDSRDGPPVSHGTNSQEGFVLTGLHACGDLSATLLRHFARCPQAVAITSVACCYMKLTTLSNPAPPGLQAPPLPRPGGGDCAEGAGPVFGYPMSSWVQGLPGHELSCKAREAACHALESYAERLRGERGELQSHCYRAVLETLVRRAQPSLKRAGIQTIKKAHLLSFAEYARLGLQRLELPTDWPLDWVPSLEALLAQQGRVVAYFCLVLLLAPAVESLVLLDRMLYLSQEGLDCELLPLFSLSLSLGLDCELLPLFTHSLPLSLSRTGLRAAPPLLSHPLSPESGPGRSQSAADKRGEPHSTRPSQLITGVRIWVIPVNLGMKLCKIKAGGVGRYPSELKALNFNPLWS</sequence>
<gene>
    <name evidence="3" type="ORF">HHUSO_G35471</name>
</gene>
<name>A0ABR0Y361_HUSHU</name>
<feature type="domain" description="Methyltransferase" evidence="2">
    <location>
        <begin position="144"/>
        <end position="321"/>
    </location>
</feature>
<dbReference type="InterPro" id="IPR052220">
    <property type="entry name" value="METTL25"/>
</dbReference>
<protein>
    <submittedName>
        <fullName evidence="3">Protein RRNAD1 isoform X1</fullName>
    </submittedName>
</protein>
<accession>A0ABR0Y361</accession>
<proteinExistence type="predicted"/>
<dbReference type="CDD" id="cd02440">
    <property type="entry name" value="AdoMet_MTases"/>
    <property type="match status" value="1"/>
</dbReference>
<keyword evidence="4" id="KW-1185">Reference proteome</keyword>
<comment type="caution">
    <text evidence="3">The sequence shown here is derived from an EMBL/GenBank/DDBJ whole genome shotgun (WGS) entry which is preliminary data.</text>
</comment>
<dbReference type="Gene3D" id="3.40.50.150">
    <property type="entry name" value="Vaccinia Virus protein VP39"/>
    <property type="match status" value="1"/>
</dbReference>
<dbReference type="PANTHER" id="PTHR12496">
    <property type="entry name" value="CGI-41 METHYLTRANSFERASE"/>
    <property type="match status" value="1"/>
</dbReference>
<feature type="compositionally biased region" description="Low complexity" evidence="1">
    <location>
        <begin position="541"/>
        <end position="550"/>
    </location>
</feature>